<evidence type="ECO:0000313" key="4">
    <source>
        <dbReference type="Proteomes" id="UP000525652"/>
    </source>
</evidence>
<reference evidence="3 4" key="1">
    <citation type="submission" date="2020-07" db="EMBL/GenBank/DDBJ databases">
        <authorList>
            <person name="Feng X."/>
        </authorList>
    </citation>
    <scope>NUCLEOTIDE SEQUENCE [LARGE SCALE GENOMIC DNA]</scope>
    <source>
        <strain evidence="3 4">JCM14086</strain>
    </source>
</reference>
<evidence type="ECO:0000259" key="2">
    <source>
        <dbReference type="Pfam" id="PF05171"/>
    </source>
</evidence>
<dbReference type="SUPFAM" id="SSF144064">
    <property type="entry name" value="Heme iron utilization protein-like"/>
    <property type="match status" value="1"/>
</dbReference>
<name>A0A7X1AX40_9BACT</name>
<dbReference type="Gene3D" id="3.40.1570.10">
    <property type="entry name" value="HemS/ChuS/ChuX like domains"/>
    <property type="match status" value="2"/>
</dbReference>
<keyword evidence="4" id="KW-1185">Reference proteome</keyword>
<feature type="domain" description="Haemin-degrading HemS/ChuX" evidence="2">
    <location>
        <begin position="213"/>
        <end position="345"/>
    </location>
</feature>
<dbReference type="Proteomes" id="UP000525652">
    <property type="component" value="Unassembled WGS sequence"/>
</dbReference>
<evidence type="ECO:0000313" key="3">
    <source>
        <dbReference type="EMBL" id="MBC2601514.1"/>
    </source>
</evidence>
<proteinExistence type="predicted"/>
<dbReference type="InterPro" id="IPR053733">
    <property type="entry name" value="Heme_Transport_Util_sf"/>
</dbReference>
<feature type="domain" description="Haemin-degrading HemS/ChuX" evidence="2">
    <location>
        <begin position="32"/>
        <end position="161"/>
    </location>
</feature>
<protein>
    <submittedName>
        <fullName evidence="3">Hemin-degrading factor</fullName>
    </submittedName>
</protein>
<dbReference type="EMBL" id="JACHVA010000053">
    <property type="protein sequence ID" value="MBC2601514.1"/>
    <property type="molecule type" value="Genomic_DNA"/>
</dbReference>
<comment type="caution">
    <text evidence="3">The sequence shown here is derived from an EMBL/GenBank/DDBJ whole genome shotgun (WGS) entry which is preliminary data.</text>
</comment>
<evidence type="ECO:0000256" key="1">
    <source>
        <dbReference type="SAM" id="MobiDB-lite"/>
    </source>
</evidence>
<dbReference type="GO" id="GO:0006826">
    <property type="term" value="P:iron ion transport"/>
    <property type="evidence" value="ECO:0007669"/>
    <property type="project" value="InterPro"/>
</dbReference>
<dbReference type="CDD" id="cd16831">
    <property type="entry name" value="HemS-like_C"/>
    <property type="match status" value="1"/>
</dbReference>
<gene>
    <name evidence="3" type="ORF">H5P30_06955</name>
</gene>
<feature type="compositionally biased region" description="Polar residues" evidence="1">
    <location>
        <begin position="168"/>
        <end position="182"/>
    </location>
</feature>
<accession>A0A7X1AX40</accession>
<sequence length="350" mass="39283">METITTLRDRYTALKQEEPRLRIRDAATRLEVGEAELVALDCGNSVTRLDISDWHSFIRALKPLGKVMVLTRNEFCVHEKTGEYEFIPESGAHVGLVTGKDIDLRLFYKSWDSAFAVEIENPRGGMMRSFQFFDSAGTAIHKVYLRNEEGLNEFRSLTERFRAEDQGDSQVTAPLSKSSSDIEPTEETKEALIADWSALEDTHQFFMLLRKHKISRLNAIQVAEGHFTQRVGNDAAAKILEGAAEKGAPIMVFVGNEGAIQIHTGPVQKTARMGDWMNVMDPGFNLHLLESGIATSWIVEKPTKDGTVTSLEVLDQEGETIVQFFGERKPGKPEREDWRDLLADLIAEQA</sequence>
<dbReference type="RefSeq" id="WP_185692224.1">
    <property type="nucleotide sequence ID" value="NZ_JACHVA010000053.1"/>
</dbReference>
<dbReference type="Pfam" id="PF05171">
    <property type="entry name" value="HemS"/>
    <property type="match status" value="2"/>
</dbReference>
<feature type="region of interest" description="Disordered" evidence="1">
    <location>
        <begin position="165"/>
        <end position="186"/>
    </location>
</feature>
<organism evidence="3 4">
    <name type="scientific">Puniceicoccus vermicola</name>
    <dbReference type="NCBI Taxonomy" id="388746"/>
    <lineage>
        <taxon>Bacteria</taxon>
        <taxon>Pseudomonadati</taxon>
        <taxon>Verrucomicrobiota</taxon>
        <taxon>Opitutia</taxon>
        <taxon>Puniceicoccales</taxon>
        <taxon>Puniceicoccaceae</taxon>
        <taxon>Puniceicoccus</taxon>
    </lineage>
</organism>
<dbReference type="InterPro" id="IPR007845">
    <property type="entry name" value="HemS/ChuX_dom"/>
</dbReference>
<dbReference type="CDD" id="cd16830">
    <property type="entry name" value="HemS-like_N"/>
    <property type="match status" value="1"/>
</dbReference>
<dbReference type="AlphaFoldDB" id="A0A7X1AX40"/>